<organism evidence="6 7">
    <name type="scientific">Sporocytophaga myxococcoides</name>
    <dbReference type="NCBI Taxonomy" id="153721"/>
    <lineage>
        <taxon>Bacteria</taxon>
        <taxon>Pseudomonadati</taxon>
        <taxon>Bacteroidota</taxon>
        <taxon>Cytophagia</taxon>
        <taxon>Cytophagales</taxon>
        <taxon>Cytophagaceae</taxon>
        <taxon>Sporocytophaga</taxon>
    </lineage>
</organism>
<keyword evidence="4" id="KW-0472">Membrane</keyword>
<feature type="transmembrane region" description="Helical" evidence="4">
    <location>
        <begin position="326"/>
        <end position="348"/>
    </location>
</feature>
<feature type="transmembrane region" description="Helical" evidence="4">
    <location>
        <begin position="12"/>
        <end position="34"/>
    </location>
</feature>
<keyword evidence="3 6" id="KW-0808">Transferase</keyword>
<dbReference type="SUPFAM" id="SSF53448">
    <property type="entry name" value="Nucleotide-diphospho-sugar transferases"/>
    <property type="match status" value="1"/>
</dbReference>
<evidence type="ECO:0000259" key="5">
    <source>
        <dbReference type="Pfam" id="PF00535"/>
    </source>
</evidence>
<dbReference type="CDD" id="cd06439">
    <property type="entry name" value="CESA_like_1"/>
    <property type="match status" value="1"/>
</dbReference>
<reference evidence="6 7" key="1">
    <citation type="submission" date="2014-09" db="EMBL/GenBank/DDBJ databases">
        <title>Sporocytophaga myxococcoides PG-01 genome sequencing.</title>
        <authorList>
            <person name="Liu L."/>
            <person name="Gao P.J."/>
            <person name="Chen G.J."/>
            <person name="Wang L.S."/>
        </authorList>
    </citation>
    <scope>NUCLEOTIDE SEQUENCE [LARGE SCALE GENOMIC DNA]</scope>
    <source>
        <strain evidence="6 7">PG-01</strain>
    </source>
</reference>
<dbReference type="Proteomes" id="UP000030185">
    <property type="component" value="Unassembled WGS sequence"/>
</dbReference>
<dbReference type="eggNOG" id="COG1215">
    <property type="taxonomic scope" value="Bacteria"/>
</dbReference>
<comment type="similarity">
    <text evidence="1">Belongs to the glycosyltransferase 2 family.</text>
</comment>
<comment type="caution">
    <text evidence="6">The sequence shown here is derived from an EMBL/GenBank/DDBJ whole genome shotgun (WGS) entry which is preliminary data.</text>
</comment>
<dbReference type="RefSeq" id="WP_045463485.1">
    <property type="nucleotide sequence ID" value="NZ_BBLT01000004.1"/>
</dbReference>
<feature type="domain" description="Glycosyltransferase 2-like" evidence="5">
    <location>
        <begin position="56"/>
        <end position="218"/>
    </location>
</feature>
<dbReference type="PANTHER" id="PTHR43630">
    <property type="entry name" value="POLY-BETA-1,6-N-ACETYL-D-GLUCOSAMINE SYNTHASE"/>
    <property type="match status" value="1"/>
</dbReference>
<dbReference type="Gene3D" id="3.90.550.10">
    <property type="entry name" value="Spore Coat Polysaccharide Biosynthesis Protein SpsA, Chain A"/>
    <property type="match status" value="1"/>
</dbReference>
<keyword evidence="2" id="KW-0328">Glycosyltransferase</keyword>
<keyword evidence="4" id="KW-0812">Transmembrane</keyword>
<proteinExistence type="inferred from homology"/>
<gene>
    <name evidence="6" type="ORF">MYP_2477</name>
</gene>
<dbReference type="AlphaFoldDB" id="A0A098LGW4"/>
<dbReference type="STRING" id="153721.MYP_2477"/>
<protein>
    <submittedName>
        <fullName evidence="6">Glycosyl transferase,group 2 family protein</fullName>
    </submittedName>
</protein>
<dbReference type="EMBL" id="BBLT01000004">
    <property type="protein sequence ID" value="GAL85248.1"/>
    <property type="molecule type" value="Genomic_DNA"/>
</dbReference>
<evidence type="ECO:0000256" key="1">
    <source>
        <dbReference type="ARBA" id="ARBA00006739"/>
    </source>
</evidence>
<evidence type="ECO:0000256" key="4">
    <source>
        <dbReference type="SAM" id="Phobius"/>
    </source>
</evidence>
<feature type="transmembrane region" description="Helical" evidence="4">
    <location>
        <begin position="301"/>
        <end position="320"/>
    </location>
</feature>
<dbReference type="InterPro" id="IPR001173">
    <property type="entry name" value="Glyco_trans_2-like"/>
</dbReference>
<evidence type="ECO:0000256" key="3">
    <source>
        <dbReference type="ARBA" id="ARBA00022679"/>
    </source>
</evidence>
<evidence type="ECO:0000313" key="7">
    <source>
        <dbReference type="Proteomes" id="UP000030185"/>
    </source>
</evidence>
<sequence length="397" mass="45655">MDGITLYSKIIFWIGLFVVFYTYMGYGIVMFFFVKVKRLFKGRRKTGDVDYQPEVSFVVPCYNEAEVIESKIKNSIELDYPKDKLKIIFITDGSNDGTPEIVKHYESILLLHEDQRGGKSAAENRAMKHVTSPIVIFSDANTILPKQTIKEIVKHYADPLTGAVSGEKRIMSKEAENASSAGEGVYWKYESFLKRMDSEMSTIVGAAGELFSFRKELFTDLETDTILDDFMLSMRIAEKGYRVVYEPNAYALETASASVREELKRKVRICAGGWQSMSRLVSAMNPFKDFWLAFQFISHRVLRWSITPVLLLLMLPANGLLFFEHYIYQIIFSAQVLFYISAMIGWYLANRELRVKLLFIPYYFFIMNYAVFAGFIRFVKGDQSAAWERSKRGAVIS</sequence>
<evidence type="ECO:0000313" key="6">
    <source>
        <dbReference type="EMBL" id="GAL85248.1"/>
    </source>
</evidence>
<keyword evidence="4" id="KW-1133">Transmembrane helix</keyword>
<evidence type="ECO:0000256" key="2">
    <source>
        <dbReference type="ARBA" id="ARBA00022676"/>
    </source>
</evidence>
<keyword evidence="7" id="KW-1185">Reference proteome</keyword>
<dbReference type="GO" id="GO:0016757">
    <property type="term" value="F:glycosyltransferase activity"/>
    <property type="evidence" value="ECO:0007669"/>
    <property type="project" value="UniProtKB-KW"/>
</dbReference>
<feature type="transmembrane region" description="Helical" evidence="4">
    <location>
        <begin position="360"/>
        <end position="379"/>
    </location>
</feature>
<name>A0A098LGW4_9BACT</name>
<accession>A0A098LGW4</accession>
<dbReference type="OrthoDB" id="9766971at2"/>
<dbReference type="Pfam" id="PF00535">
    <property type="entry name" value="Glycos_transf_2"/>
    <property type="match status" value="1"/>
</dbReference>
<dbReference type="InterPro" id="IPR029044">
    <property type="entry name" value="Nucleotide-diphossugar_trans"/>
</dbReference>
<dbReference type="PANTHER" id="PTHR43630:SF1">
    <property type="entry name" value="POLY-BETA-1,6-N-ACETYL-D-GLUCOSAMINE SYNTHASE"/>
    <property type="match status" value="1"/>
</dbReference>